<feature type="compositionally biased region" description="Basic and acidic residues" evidence="1">
    <location>
        <begin position="105"/>
        <end position="114"/>
    </location>
</feature>
<protein>
    <recommendedName>
        <fullName evidence="4">DUF2218 domain-containing protein</fullName>
    </recommendedName>
</protein>
<dbReference type="Proteomes" id="UP000295818">
    <property type="component" value="Unassembled WGS sequence"/>
</dbReference>
<sequence>MPTAEGFVSTDRADRYLSQLSRHLGHGPAGIQADTRTDGSLFLDLGDATCVLSATPAGLRLQAESSAEDQLAQLQRRLAGRIEQIGHRDSLTVHWNPPPPPANAAERHTPSSHA</sequence>
<dbReference type="Gene3D" id="3.30.310.50">
    <property type="entry name" value="Alpha-D-phosphohexomutase, C-terminal domain"/>
    <property type="match status" value="1"/>
</dbReference>
<organism evidence="2 3">
    <name type="scientific">Kribbella orskensis</name>
    <dbReference type="NCBI Taxonomy" id="2512216"/>
    <lineage>
        <taxon>Bacteria</taxon>
        <taxon>Bacillati</taxon>
        <taxon>Actinomycetota</taxon>
        <taxon>Actinomycetes</taxon>
        <taxon>Propionibacteriales</taxon>
        <taxon>Kribbellaceae</taxon>
        <taxon>Kribbella</taxon>
    </lineage>
</organism>
<proteinExistence type="predicted"/>
<evidence type="ECO:0000313" key="2">
    <source>
        <dbReference type="EMBL" id="TCO17955.1"/>
    </source>
</evidence>
<dbReference type="EMBL" id="SLWM01000013">
    <property type="protein sequence ID" value="TCO17955.1"/>
    <property type="molecule type" value="Genomic_DNA"/>
</dbReference>
<dbReference type="RefSeq" id="WP_132192175.1">
    <property type="nucleotide sequence ID" value="NZ_SLWM01000013.1"/>
</dbReference>
<accession>A0ABY2BFH8</accession>
<evidence type="ECO:0008006" key="4">
    <source>
        <dbReference type="Google" id="ProtNLM"/>
    </source>
</evidence>
<gene>
    <name evidence="2" type="ORF">EV644_113185</name>
</gene>
<evidence type="ECO:0000256" key="1">
    <source>
        <dbReference type="SAM" id="MobiDB-lite"/>
    </source>
</evidence>
<reference evidence="2 3" key="1">
    <citation type="journal article" date="2015" name="Stand. Genomic Sci.">
        <title>Genomic Encyclopedia of Bacterial and Archaeal Type Strains, Phase III: the genomes of soil and plant-associated and newly described type strains.</title>
        <authorList>
            <person name="Whitman W.B."/>
            <person name="Woyke T."/>
            <person name="Klenk H.P."/>
            <person name="Zhou Y."/>
            <person name="Lilburn T.G."/>
            <person name="Beck B.J."/>
            <person name="De Vos P."/>
            <person name="Vandamme P."/>
            <person name="Eisen J.A."/>
            <person name="Garrity G."/>
            <person name="Hugenholtz P."/>
            <person name="Kyrpides N.C."/>
        </authorList>
    </citation>
    <scope>NUCLEOTIDE SEQUENCE [LARGE SCALE GENOMIC DNA]</scope>
    <source>
        <strain evidence="2 3">VKM Ac-2538</strain>
    </source>
</reference>
<comment type="caution">
    <text evidence="2">The sequence shown here is derived from an EMBL/GenBank/DDBJ whole genome shotgun (WGS) entry which is preliminary data.</text>
</comment>
<dbReference type="InterPro" id="IPR014543">
    <property type="entry name" value="UCP028291"/>
</dbReference>
<feature type="region of interest" description="Disordered" evidence="1">
    <location>
        <begin position="89"/>
        <end position="114"/>
    </location>
</feature>
<dbReference type="Pfam" id="PF09981">
    <property type="entry name" value="DUF2218"/>
    <property type="match status" value="1"/>
</dbReference>
<name>A0ABY2BFH8_9ACTN</name>
<evidence type="ECO:0000313" key="3">
    <source>
        <dbReference type="Proteomes" id="UP000295818"/>
    </source>
</evidence>
<keyword evidence="3" id="KW-1185">Reference proteome</keyword>